<sequence>MDLDDLLGIKTDDPVQRLARELLREDDDLLADLVQIRRETMTQQEVADRLQISRPSVAAFERYDSDPRLSAIRRYALAIRAHVRHTVYKPEDRQDVVFEMVERTRPGADERSRHDAATPNMGAFHRTVRAQFGRPSFVALR</sequence>
<dbReference type="SUPFAM" id="SSF47413">
    <property type="entry name" value="lambda repressor-like DNA-binding domains"/>
    <property type="match status" value="1"/>
</dbReference>
<dbReference type="CDD" id="cd00093">
    <property type="entry name" value="HTH_XRE"/>
    <property type="match status" value="1"/>
</dbReference>
<protein>
    <submittedName>
        <fullName evidence="2">Helix-turn-helix domain-containing protein</fullName>
    </submittedName>
</protein>
<evidence type="ECO:0000313" key="2">
    <source>
        <dbReference type="EMBL" id="MCC3268256.1"/>
    </source>
</evidence>
<dbReference type="PROSITE" id="PS50943">
    <property type="entry name" value="HTH_CROC1"/>
    <property type="match status" value="1"/>
</dbReference>
<dbReference type="SMART" id="SM00530">
    <property type="entry name" value="HTH_XRE"/>
    <property type="match status" value="1"/>
</dbReference>
<dbReference type="InterPro" id="IPR001387">
    <property type="entry name" value="Cro/C1-type_HTH"/>
</dbReference>
<name>A0A9X1S5N5_9MICC</name>
<dbReference type="Gene3D" id="1.10.260.40">
    <property type="entry name" value="lambda repressor-like DNA-binding domains"/>
    <property type="match status" value="1"/>
</dbReference>
<feature type="domain" description="HTH cro/C1-type" evidence="1">
    <location>
        <begin position="41"/>
        <end position="76"/>
    </location>
</feature>
<organism evidence="2 3">
    <name type="scientific">Arthrobacter gengyunqii</name>
    <dbReference type="NCBI Taxonomy" id="2886940"/>
    <lineage>
        <taxon>Bacteria</taxon>
        <taxon>Bacillati</taxon>
        <taxon>Actinomycetota</taxon>
        <taxon>Actinomycetes</taxon>
        <taxon>Micrococcales</taxon>
        <taxon>Micrococcaceae</taxon>
        <taxon>Arthrobacter</taxon>
    </lineage>
</organism>
<dbReference type="RefSeq" id="WP_227906717.1">
    <property type="nucleotide sequence ID" value="NZ_CP095461.1"/>
</dbReference>
<accession>A0A9X1S5N5</accession>
<dbReference type="AlphaFoldDB" id="A0A9X1S5N5"/>
<gene>
    <name evidence="2" type="ORF">LJ751_02630</name>
</gene>
<dbReference type="GO" id="GO:0003677">
    <property type="term" value="F:DNA binding"/>
    <property type="evidence" value="ECO:0007669"/>
    <property type="project" value="InterPro"/>
</dbReference>
<comment type="caution">
    <text evidence="2">The sequence shown here is derived from an EMBL/GenBank/DDBJ whole genome shotgun (WGS) entry which is preliminary data.</text>
</comment>
<evidence type="ECO:0000259" key="1">
    <source>
        <dbReference type="PROSITE" id="PS50943"/>
    </source>
</evidence>
<dbReference type="Proteomes" id="UP001139264">
    <property type="component" value="Unassembled WGS sequence"/>
</dbReference>
<dbReference type="EMBL" id="JAJFZP010000004">
    <property type="protein sequence ID" value="MCC3268256.1"/>
    <property type="molecule type" value="Genomic_DNA"/>
</dbReference>
<proteinExistence type="predicted"/>
<reference evidence="2" key="1">
    <citation type="submission" date="2021-10" db="EMBL/GenBank/DDBJ databases">
        <title>Novel species in genus Arthrobacter.</title>
        <authorList>
            <person name="Liu Y."/>
        </authorList>
    </citation>
    <scope>NUCLEOTIDE SEQUENCE</scope>
    <source>
        <strain evidence="2">Zg-Y809</strain>
    </source>
</reference>
<dbReference type="InterPro" id="IPR010982">
    <property type="entry name" value="Lambda_DNA-bd_dom_sf"/>
</dbReference>
<evidence type="ECO:0000313" key="3">
    <source>
        <dbReference type="Proteomes" id="UP001139264"/>
    </source>
</evidence>
<dbReference type="Pfam" id="PF01381">
    <property type="entry name" value="HTH_3"/>
    <property type="match status" value="1"/>
</dbReference>